<keyword evidence="3" id="KW-0862">Zinc</keyword>
<dbReference type="Gene3D" id="1.10.1410.40">
    <property type="match status" value="1"/>
</dbReference>
<dbReference type="STRING" id="158441.A0A226F029"/>
<dbReference type="FunFam" id="3.30.160.60:FF:002080">
    <property type="entry name" value="Zinc finger RNA-binding protein"/>
    <property type="match status" value="1"/>
</dbReference>
<dbReference type="Pfam" id="PF07528">
    <property type="entry name" value="DZF_N"/>
    <property type="match status" value="1"/>
</dbReference>
<dbReference type="Pfam" id="PF12171">
    <property type="entry name" value="zf-C2H2_jaz"/>
    <property type="match status" value="1"/>
</dbReference>
<evidence type="ECO:0000259" key="5">
    <source>
        <dbReference type="PROSITE" id="PS51703"/>
    </source>
</evidence>
<dbReference type="FunFam" id="3.30.160.60:FF:000210">
    <property type="entry name" value="Zinc finger RNA-binding protein 2"/>
    <property type="match status" value="1"/>
</dbReference>
<protein>
    <submittedName>
        <fullName evidence="6">Zinc finger RNA-binding protein 2</fullName>
    </submittedName>
</protein>
<evidence type="ECO:0000256" key="4">
    <source>
        <dbReference type="SAM" id="MobiDB-lite"/>
    </source>
</evidence>
<feature type="region of interest" description="Disordered" evidence="4">
    <location>
        <begin position="29"/>
        <end position="54"/>
    </location>
</feature>
<dbReference type="InterPro" id="IPR036236">
    <property type="entry name" value="Znf_C2H2_sf"/>
</dbReference>
<feature type="region of interest" description="Disordered" evidence="4">
    <location>
        <begin position="215"/>
        <end position="238"/>
    </location>
</feature>
<feature type="region of interest" description="Disordered" evidence="4">
    <location>
        <begin position="849"/>
        <end position="893"/>
    </location>
</feature>
<reference evidence="6 7" key="1">
    <citation type="submission" date="2015-12" db="EMBL/GenBank/DDBJ databases">
        <title>The genome of Folsomia candida.</title>
        <authorList>
            <person name="Faddeeva A."/>
            <person name="Derks M.F."/>
            <person name="Anvar Y."/>
            <person name="Smit S."/>
            <person name="Van Straalen N."/>
            <person name="Roelofs D."/>
        </authorList>
    </citation>
    <scope>NUCLEOTIDE SEQUENCE [LARGE SCALE GENOMIC DNA]</scope>
    <source>
        <strain evidence="6 7">VU population</strain>
        <tissue evidence="6">Whole body</tissue>
    </source>
</reference>
<dbReference type="Pfam" id="PF20965">
    <property type="entry name" value="DZF_C"/>
    <property type="match status" value="1"/>
</dbReference>
<feature type="domain" description="DZF" evidence="5">
    <location>
        <begin position="496"/>
        <end position="883"/>
    </location>
</feature>
<dbReference type="OrthoDB" id="8898434at2759"/>
<accession>A0A226F029</accession>
<dbReference type="InterPro" id="IPR049401">
    <property type="entry name" value="DZF_dom_N"/>
</dbReference>
<name>A0A226F029_FOLCA</name>
<evidence type="ECO:0000313" key="7">
    <source>
        <dbReference type="Proteomes" id="UP000198287"/>
    </source>
</evidence>
<keyword evidence="1" id="KW-0479">Metal-binding</keyword>
<comment type="caution">
    <text evidence="6">The sequence shown here is derived from an EMBL/GenBank/DDBJ whole genome shotgun (WGS) entry which is preliminary data.</text>
</comment>
<evidence type="ECO:0000256" key="3">
    <source>
        <dbReference type="ARBA" id="ARBA00022833"/>
    </source>
</evidence>
<evidence type="ECO:0000256" key="2">
    <source>
        <dbReference type="ARBA" id="ARBA00022771"/>
    </source>
</evidence>
<dbReference type="PANTHER" id="PTHR45762">
    <property type="entry name" value="ZINC FINGER RNA-BINDING PROTEIN"/>
    <property type="match status" value="1"/>
</dbReference>
<dbReference type="InterPro" id="IPR043519">
    <property type="entry name" value="NT_sf"/>
</dbReference>
<keyword evidence="2" id="KW-0863">Zinc-finger</keyword>
<dbReference type="Proteomes" id="UP000198287">
    <property type="component" value="Unassembled WGS sequence"/>
</dbReference>
<dbReference type="SMART" id="SM00451">
    <property type="entry name" value="ZnF_U1"/>
    <property type="match status" value="3"/>
</dbReference>
<sequence length="893" mass="96382">MATNNYYNFTHGGTYNPGTQYTASAGAATGAAYPPPSPYGTQQQATGQPYGTPTSDPYVIAGYTRPAGPGQQQQQQQQGYYNQAQAASYAASMGAVANKIARPTPPSTVYPTYSANTTGTTASASYAGFAPPQQHQPTQSNKFTNYDAAVYNAVSAYATGGPSVSRGNGMGFKKGTSKGMGMGGKPQRPMPKPQTLHYCDVCKISCAGPQTYKEHLDGQKHKKKEAAQKTGAPPVPKGGPAGLRCEVCDVTCTGSDAYAAHIRGAKHQKVVKLHTKLGKPIPSDSPTVIAAPTTNHVNSYNKSAISGNAVPTNTGNNNFAKSSAPKISFVGNVKSEPPVPGITETTKTNQPPPAALPMSTTYTSPAAPGGGSNKPLATNIDAVDKSSILDYIEKDIQPVGQDYIEEIRSEEGKVVSFNCKLCECRFNDPNAKEMHMKGRRHRLQYKKKVNPDLVVDVKPSSRQKKIDERRTARTISMRKPMSNDMGPVPLMTSTPRGFGPGYGGGPSPFYIPPLLRRPETSEDRHVMAKHAEIYPEEPELQAIQKIVSNTEKALKFVSDRFAEEDCTTVKTENGGEAPQLSEADLQAARKLKGVMRVGNLAKGLLLRGDREVELVVLCSEKPNLSMLNRVFDCLPKQMEIVTTEEKYDIRIAPEHAGIRISSTDDLKIDVIVTLTSPLLRNNSVGAPGEAQAATQVPELNDLPKEKCLTALAALRHAKWFQARATTLQSCVIVIRILRDMCRRVPQLHAMPCWAIELLTEKAISSPGIPISPGDALRIVFEILASGLMLQFGPGLLDPCEKESCDALAGLDSQVREDITAYAQQALRQISFRQIHHVLGMEAVPKSSKFAALGNRKRRRDPSGNNGDETDASNDLKKDKKEESVNILAAENVV</sequence>
<evidence type="ECO:0000313" key="6">
    <source>
        <dbReference type="EMBL" id="OXA62818.1"/>
    </source>
</evidence>
<dbReference type="EMBL" id="LNIX01000001">
    <property type="protein sequence ID" value="OXA62818.1"/>
    <property type="molecule type" value="Genomic_DNA"/>
</dbReference>
<dbReference type="Pfam" id="PF12874">
    <property type="entry name" value="zf-met"/>
    <property type="match status" value="2"/>
</dbReference>
<keyword evidence="7" id="KW-1185">Reference proteome</keyword>
<gene>
    <name evidence="6" type="ORF">Fcan01_02508</name>
</gene>
<dbReference type="InterPro" id="IPR049402">
    <property type="entry name" value="DZF_dom_C"/>
</dbReference>
<dbReference type="SMART" id="SM00572">
    <property type="entry name" value="DZF"/>
    <property type="match status" value="1"/>
</dbReference>
<dbReference type="InterPro" id="IPR013087">
    <property type="entry name" value="Znf_C2H2_type"/>
</dbReference>
<dbReference type="PANTHER" id="PTHR45762:SF3">
    <property type="entry name" value="ZINC-FINGER PROTEIN AT 72D, ISOFORM B"/>
    <property type="match status" value="1"/>
</dbReference>
<dbReference type="OMA" id="PMRPWRI"/>
<dbReference type="FunFam" id="3.30.460.10:FF:000010">
    <property type="entry name" value="Zinc finger RNA-binding protein 2"/>
    <property type="match status" value="1"/>
</dbReference>
<dbReference type="Gene3D" id="3.30.160.60">
    <property type="entry name" value="Classic Zinc Finger"/>
    <property type="match status" value="3"/>
</dbReference>
<dbReference type="Gene3D" id="3.30.460.10">
    <property type="entry name" value="Beta Polymerase, domain 2"/>
    <property type="match status" value="1"/>
</dbReference>
<dbReference type="InterPro" id="IPR006561">
    <property type="entry name" value="DZF_dom"/>
</dbReference>
<dbReference type="PROSITE" id="PS51703">
    <property type="entry name" value="DZF"/>
    <property type="match status" value="1"/>
</dbReference>
<feature type="compositionally biased region" description="Polar residues" evidence="4">
    <location>
        <begin position="42"/>
        <end position="54"/>
    </location>
</feature>
<dbReference type="GO" id="GO:0003727">
    <property type="term" value="F:single-stranded RNA binding"/>
    <property type="evidence" value="ECO:0007669"/>
    <property type="project" value="TreeGrafter"/>
</dbReference>
<dbReference type="FunFam" id="1.10.1410.40:FF:000001">
    <property type="entry name" value="interleukin enhancer-binding factor 3 isoform X1"/>
    <property type="match status" value="1"/>
</dbReference>
<organism evidence="6 7">
    <name type="scientific">Folsomia candida</name>
    <name type="common">Springtail</name>
    <dbReference type="NCBI Taxonomy" id="158441"/>
    <lineage>
        <taxon>Eukaryota</taxon>
        <taxon>Metazoa</taxon>
        <taxon>Ecdysozoa</taxon>
        <taxon>Arthropoda</taxon>
        <taxon>Hexapoda</taxon>
        <taxon>Collembola</taxon>
        <taxon>Entomobryomorpha</taxon>
        <taxon>Isotomoidea</taxon>
        <taxon>Isotomidae</taxon>
        <taxon>Proisotominae</taxon>
        <taxon>Folsomia</taxon>
    </lineage>
</organism>
<dbReference type="PROSITE" id="PS00028">
    <property type="entry name" value="ZINC_FINGER_C2H2_1"/>
    <property type="match status" value="1"/>
</dbReference>
<dbReference type="InterPro" id="IPR003604">
    <property type="entry name" value="Matrin/U1-like-C_Znf_C2H2"/>
</dbReference>
<proteinExistence type="predicted"/>
<dbReference type="GO" id="GO:0008270">
    <property type="term" value="F:zinc ion binding"/>
    <property type="evidence" value="ECO:0007669"/>
    <property type="project" value="UniProtKB-KW"/>
</dbReference>
<dbReference type="SMART" id="SM00355">
    <property type="entry name" value="ZnF_C2H2"/>
    <property type="match status" value="3"/>
</dbReference>
<dbReference type="GO" id="GO:0071011">
    <property type="term" value="C:precatalytic spliceosome"/>
    <property type="evidence" value="ECO:0007669"/>
    <property type="project" value="TreeGrafter"/>
</dbReference>
<dbReference type="SUPFAM" id="SSF57667">
    <property type="entry name" value="beta-beta-alpha zinc fingers"/>
    <property type="match status" value="3"/>
</dbReference>
<dbReference type="GO" id="GO:0003725">
    <property type="term" value="F:double-stranded RNA binding"/>
    <property type="evidence" value="ECO:0007669"/>
    <property type="project" value="TreeGrafter"/>
</dbReference>
<dbReference type="AlphaFoldDB" id="A0A226F029"/>
<dbReference type="InterPro" id="IPR022755">
    <property type="entry name" value="Znf_C2H2_jaz"/>
</dbReference>
<feature type="compositionally biased region" description="Basic and acidic residues" evidence="4">
    <location>
        <begin position="873"/>
        <end position="883"/>
    </location>
</feature>
<evidence type="ECO:0000256" key="1">
    <source>
        <dbReference type="ARBA" id="ARBA00022723"/>
    </source>
</evidence>